<dbReference type="Proteomes" id="UP000252884">
    <property type="component" value="Unassembled WGS sequence"/>
</dbReference>
<evidence type="ECO:0000256" key="7">
    <source>
        <dbReference type="ARBA" id="ARBA00022490"/>
    </source>
</evidence>
<protein>
    <recommendedName>
        <fullName evidence="5">Oxygen sensor histidine kinase NreB</fullName>
        <ecNumber evidence="4">2.7.13.3</ecNumber>
    </recommendedName>
    <alternativeName>
        <fullName evidence="15">Nitrogen regulation protein B</fullName>
    </alternativeName>
</protein>
<dbReference type="RefSeq" id="WP_114471123.1">
    <property type="nucleotide sequence ID" value="NZ_QPJK01000009.1"/>
</dbReference>
<dbReference type="InterPro" id="IPR011712">
    <property type="entry name" value="Sig_transdc_His_kin_sub3_dim/P"/>
</dbReference>
<dbReference type="GO" id="GO:0046983">
    <property type="term" value="F:protein dimerization activity"/>
    <property type="evidence" value="ECO:0007669"/>
    <property type="project" value="InterPro"/>
</dbReference>
<evidence type="ECO:0000256" key="3">
    <source>
        <dbReference type="ARBA" id="ARBA00004496"/>
    </source>
</evidence>
<dbReference type="Gene3D" id="3.40.50.2300">
    <property type="match status" value="1"/>
</dbReference>
<dbReference type="InterPro" id="IPR005467">
    <property type="entry name" value="His_kinase_dom"/>
</dbReference>
<evidence type="ECO:0000256" key="13">
    <source>
        <dbReference type="ARBA" id="ARBA00023014"/>
    </source>
</evidence>
<dbReference type="GO" id="GO:0046872">
    <property type="term" value="F:metal ion binding"/>
    <property type="evidence" value="ECO:0007669"/>
    <property type="project" value="UniProtKB-KW"/>
</dbReference>
<keyword evidence="6" id="KW-0004">4Fe-4S</keyword>
<dbReference type="GO" id="GO:0000155">
    <property type="term" value="F:phosphorelay sensor kinase activity"/>
    <property type="evidence" value="ECO:0007669"/>
    <property type="project" value="InterPro"/>
</dbReference>
<dbReference type="InterPro" id="IPR011006">
    <property type="entry name" value="CheY-like_superfamily"/>
</dbReference>
<keyword evidence="7" id="KW-0963">Cytoplasm</keyword>
<evidence type="ECO:0000259" key="18">
    <source>
        <dbReference type="PROSITE" id="PS50109"/>
    </source>
</evidence>
<evidence type="ECO:0000256" key="16">
    <source>
        <dbReference type="PROSITE-ProRule" id="PRU00169"/>
    </source>
</evidence>
<dbReference type="GO" id="GO:0005737">
    <property type="term" value="C:cytoplasm"/>
    <property type="evidence" value="ECO:0007669"/>
    <property type="project" value="UniProtKB-SubCell"/>
</dbReference>
<dbReference type="InterPro" id="IPR003594">
    <property type="entry name" value="HATPase_dom"/>
</dbReference>
<keyword evidence="8" id="KW-0808">Transferase</keyword>
<evidence type="ECO:0000256" key="10">
    <source>
        <dbReference type="ARBA" id="ARBA00022777"/>
    </source>
</evidence>
<dbReference type="AlphaFoldDB" id="A0A368XKC2"/>
<evidence type="ECO:0000256" key="5">
    <source>
        <dbReference type="ARBA" id="ARBA00017322"/>
    </source>
</evidence>
<dbReference type="SUPFAM" id="SSF52172">
    <property type="entry name" value="CheY-like"/>
    <property type="match status" value="1"/>
</dbReference>
<dbReference type="Gene3D" id="3.30.565.10">
    <property type="entry name" value="Histidine kinase-like ATPase, C-terminal domain"/>
    <property type="match status" value="1"/>
</dbReference>
<evidence type="ECO:0000256" key="8">
    <source>
        <dbReference type="ARBA" id="ARBA00022679"/>
    </source>
</evidence>
<feature type="domain" description="Response regulatory" evidence="19">
    <location>
        <begin position="11"/>
        <end position="127"/>
    </location>
</feature>
<dbReference type="InterPro" id="IPR050482">
    <property type="entry name" value="Sensor_HK_TwoCompSys"/>
</dbReference>
<dbReference type="InterPro" id="IPR001789">
    <property type="entry name" value="Sig_transdc_resp-reg_receiver"/>
</dbReference>
<dbReference type="PROSITE" id="PS50110">
    <property type="entry name" value="RESPONSE_REGULATORY"/>
    <property type="match status" value="1"/>
</dbReference>
<evidence type="ECO:0000256" key="9">
    <source>
        <dbReference type="ARBA" id="ARBA00022723"/>
    </source>
</evidence>
<keyword evidence="21" id="KW-1185">Reference proteome</keyword>
<comment type="caution">
    <text evidence="20">The sequence shown here is derived from an EMBL/GenBank/DDBJ whole genome shotgun (WGS) entry which is preliminary data.</text>
</comment>
<evidence type="ECO:0000313" key="21">
    <source>
        <dbReference type="Proteomes" id="UP000252884"/>
    </source>
</evidence>
<comment type="subcellular location">
    <subcellularLocation>
        <location evidence="3">Cytoplasm</location>
    </subcellularLocation>
</comment>
<keyword evidence="10" id="KW-0418">Kinase</keyword>
<reference evidence="20 21" key="1">
    <citation type="submission" date="2018-07" db="EMBL/GenBank/DDBJ databases">
        <title>Genomic Encyclopedia of Type Strains, Phase IV (KMG-IV): sequencing the most valuable type-strain genomes for metagenomic binning, comparative biology and taxonomic classification.</title>
        <authorList>
            <person name="Goeker M."/>
        </authorList>
    </citation>
    <scope>NUCLEOTIDE SEQUENCE [LARGE SCALE GENOMIC DNA]</scope>
    <source>
        <strain evidence="20 21">DSM 21634</strain>
    </source>
</reference>
<keyword evidence="9" id="KW-0479">Metal-binding</keyword>
<feature type="domain" description="Histidine kinase" evidence="18">
    <location>
        <begin position="273"/>
        <end position="360"/>
    </location>
</feature>
<dbReference type="InterPro" id="IPR004358">
    <property type="entry name" value="Sig_transdc_His_kin-like_C"/>
</dbReference>
<dbReference type="CDD" id="cd16917">
    <property type="entry name" value="HATPase_UhpB-NarQ-NarX-like"/>
    <property type="match status" value="1"/>
</dbReference>
<dbReference type="SUPFAM" id="SSF55874">
    <property type="entry name" value="ATPase domain of HSP90 chaperone/DNA topoisomerase II/histidine kinase"/>
    <property type="match status" value="1"/>
</dbReference>
<keyword evidence="11" id="KW-0408">Iron</keyword>
<evidence type="ECO:0000313" key="20">
    <source>
        <dbReference type="EMBL" id="RCW67636.1"/>
    </source>
</evidence>
<dbReference type="SMART" id="SM00448">
    <property type="entry name" value="REC"/>
    <property type="match status" value="1"/>
</dbReference>
<keyword evidence="17" id="KW-0175">Coiled coil</keyword>
<comment type="cofactor">
    <cofactor evidence="2">
        <name>[4Fe-4S] cluster</name>
        <dbReference type="ChEBI" id="CHEBI:49883"/>
    </cofactor>
</comment>
<evidence type="ECO:0000256" key="4">
    <source>
        <dbReference type="ARBA" id="ARBA00012438"/>
    </source>
</evidence>
<evidence type="ECO:0000256" key="6">
    <source>
        <dbReference type="ARBA" id="ARBA00022485"/>
    </source>
</evidence>
<evidence type="ECO:0000256" key="2">
    <source>
        <dbReference type="ARBA" id="ARBA00001966"/>
    </source>
</evidence>
<evidence type="ECO:0000256" key="12">
    <source>
        <dbReference type="ARBA" id="ARBA00023012"/>
    </source>
</evidence>
<dbReference type="PANTHER" id="PTHR24421:SF59">
    <property type="entry name" value="OXYGEN SENSOR HISTIDINE KINASE NREB"/>
    <property type="match status" value="1"/>
</dbReference>
<feature type="modified residue" description="4-aspartylphosphate" evidence="16">
    <location>
        <position position="62"/>
    </location>
</feature>
<evidence type="ECO:0000256" key="1">
    <source>
        <dbReference type="ARBA" id="ARBA00000085"/>
    </source>
</evidence>
<keyword evidence="13" id="KW-0411">Iron-sulfur</keyword>
<dbReference type="Pfam" id="PF00072">
    <property type="entry name" value="Response_reg"/>
    <property type="match status" value="1"/>
</dbReference>
<dbReference type="Pfam" id="PF02518">
    <property type="entry name" value="HATPase_c"/>
    <property type="match status" value="1"/>
</dbReference>
<comment type="catalytic activity">
    <reaction evidence="1">
        <text>ATP + protein L-histidine = ADP + protein N-phospho-L-histidine.</text>
        <dbReference type="EC" id="2.7.13.3"/>
    </reaction>
</comment>
<dbReference type="EMBL" id="QPJK01000009">
    <property type="protein sequence ID" value="RCW67636.1"/>
    <property type="molecule type" value="Genomic_DNA"/>
</dbReference>
<name>A0A368XKC2_9BURK</name>
<dbReference type="SMART" id="SM00387">
    <property type="entry name" value="HATPase_c"/>
    <property type="match status" value="1"/>
</dbReference>
<organism evidence="20 21">
    <name type="scientific">Pseudorhodoferax soli</name>
    <dbReference type="NCBI Taxonomy" id="545864"/>
    <lineage>
        <taxon>Bacteria</taxon>
        <taxon>Pseudomonadati</taxon>
        <taxon>Pseudomonadota</taxon>
        <taxon>Betaproteobacteria</taxon>
        <taxon>Burkholderiales</taxon>
        <taxon>Comamonadaceae</taxon>
    </lineage>
</organism>
<dbReference type="GO" id="GO:0051539">
    <property type="term" value="F:4 iron, 4 sulfur cluster binding"/>
    <property type="evidence" value="ECO:0007669"/>
    <property type="project" value="UniProtKB-KW"/>
</dbReference>
<dbReference type="EC" id="2.7.13.3" evidence="4"/>
<comment type="function">
    <text evidence="14">Member of the two-component regulatory system NreB/NreC involved in the control of dissimilatory nitrate/nitrite reduction in response to oxygen. NreB functions as a direct oxygen sensor histidine kinase which is autophosphorylated, in the absence of oxygen, probably at the conserved histidine residue, and transfers its phosphate group probably to a conserved aspartate residue of NreC. NreB/NreC activates the expression of the nitrate (narGHJI) and nitrite (nir) reductase operons, as well as the putative nitrate transporter gene narT.</text>
</comment>
<dbReference type="PRINTS" id="PR00344">
    <property type="entry name" value="BCTRLSENSOR"/>
</dbReference>
<dbReference type="InterPro" id="IPR036890">
    <property type="entry name" value="HATPase_C_sf"/>
</dbReference>
<dbReference type="GO" id="GO:0016020">
    <property type="term" value="C:membrane"/>
    <property type="evidence" value="ECO:0007669"/>
    <property type="project" value="InterPro"/>
</dbReference>
<proteinExistence type="predicted"/>
<evidence type="ECO:0000256" key="15">
    <source>
        <dbReference type="ARBA" id="ARBA00030800"/>
    </source>
</evidence>
<feature type="coiled-coil region" evidence="17">
    <location>
        <begin position="135"/>
        <end position="162"/>
    </location>
</feature>
<evidence type="ECO:0000259" key="19">
    <source>
        <dbReference type="PROSITE" id="PS50110"/>
    </source>
</evidence>
<dbReference type="OrthoDB" id="9782588at2"/>
<dbReference type="PROSITE" id="PS50109">
    <property type="entry name" value="HIS_KIN"/>
    <property type="match status" value="1"/>
</dbReference>
<gene>
    <name evidence="20" type="ORF">DES41_109359</name>
</gene>
<evidence type="ECO:0000256" key="11">
    <source>
        <dbReference type="ARBA" id="ARBA00023004"/>
    </source>
</evidence>
<dbReference type="PANTHER" id="PTHR24421">
    <property type="entry name" value="NITRATE/NITRITE SENSOR PROTEIN NARX-RELATED"/>
    <property type="match status" value="1"/>
</dbReference>
<dbReference type="CDD" id="cd00156">
    <property type="entry name" value="REC"/>
    <property type="match status" value="1"/>
</dbReference>
<keyword evidence="12" id="KW-0902">Two-component regulatory system</keyword>
<sequence>MADNATPAPIRVLHLEDSEIDHQLVALTLRKHGMAFAMERVETLEDFALRLEQARFDVVLADYHLAGFTALDAWALICTRAQCPPFVLLSGAIGEAAAVEAIRIGLSDYVLKDHIGKLPHVIGRAIEVWQARQDQARADAELAASERRLAALTEHLQTSIEQERAAIAREVHDDIGGSLAAIRLDLAWIARHSQDDAAMQAHTQAASEMLQHALEASQRIMMNLRPPILDQGLVAAIGWLAEAFERRTGVATVLAAPPAGVDIDKTLALVAYRTAQEALTNAAKYAECSRVAIDLSDGEGVLTLEVSDNGRGIAPEALAKPRSFGLRGLAERAKTVGGWLDISSRPGTGTTIVLSIPLDAAAAERLDQGESA</sequence>
<dbReference type="Gene3D" id="1.20.5.1930">
    <property type="match status" value="1"/>
</dbReference>
<accession>A0A368XKC2</accession>
<dbReference type="Pfam" id="PF07730">
    <property type="entry name" value="HisKA_3"/>
    <property type="match status" value="1"/>
</dbReference>
<keyword evidence="16" id="KW-0597">Phosphoprotein</keyword>
<evidence type="ECO:0000256" key="14">
    <source>
        <dbReference type="ARBA" id="ARBA00024827"/>
    </source>
</evidence>
<evidence type="ECO:0000256" key="17">
    <source>
        <dbReference type="SAM" id="Coils"/>
    </source>
</evidence>